<feature type="transmembrane region" description="Helical" evidence="6">
    <location>
        <begin position="414"/>
        <end position="438"/>
    </location>
</feature>
<feature type="transmembrane region" description="Helical" evidence="6">
    <location>
        <begin position="349"/>
        <end position="371"/>
    </location>
</feature>
<dbReference type="OrthoDB" id="5292592at2"/>
<evidence type="ECO:0000313" key="8">
    <source>
        <dbReference type="EMBL" id="ABM04659.1"/>
    </source>
</evidence>
<name>A1SYU4_PSYIN</name>
<keyword evidence="2" id="KW-1003">Cell membrane</keyword>
<dbReference type="PANTHER" id="PTHR30287">
    <property type="entry name" value="MEMBRANE COMPONENT OF PREDICTED ABC SUPERFAMILY METABOLITE UPTAKE TRANSPORTER"/>
    <property type="match status" value="1"/>
</dbReference>
<feature type="domain" description="ABC3 transporter permease C-terminal" evidence="7">
    <location>
        <begin position="259"/>
        <end position="373"/>
    </location>
</feature>
<feature type="transmembrane region" description="Helical" evidence="6">
    <location>
        <begin position="780"/>
        <end position="802"/>
    </location>
</feature>
<sequence>MDKRKMASGRKMVIRWSWREIWQGQLWPVMAALTLIIACVVALSALAIRVEKVMTDHGRSMIAADLVFSSANPTPELILTKAEQLGLTTSDQTRFQTMAFSGSKMQLVSVKAVQSSYPLRGELILIGSGDASKGSLQPGELWIAERLFSLLGVKIGDQLDIGDLKLKVSGKIASEPELTYNPFRTMPSVFIHQSDLDKTGAVQVGSRVRYRTFFKGGDSELKLLQKVYPVQAGERWISEGNQGRTADLIIKAKQYLSLTILMVILMAAVTLVLTCQHYADSRTNTVAMLKSMGAGRRWLRQWLLSQVGLMFAAAIILGSLIGLGLEALLRLPLTGILPDQLPSYGWQPFVFGSAVALLIGLPALGIPLIRLLDTSAIAVLQAQAVKPSKKGLWLIAVPAIAFLLMYGANTLVWMVFGGLIMLFVVLASASYVLLHLLSKAKWGPAMSLALSRIKRSAKSSLMQLAALSGSLMLVAVIWLVRTDLLGDWQQTLPADAPNVFAINIAPTDQQAYLKKLDDNDIPRSSAYPIIRGRLTEVNGKDAKQYEDNANDHINALHRELNFTWVTELPKDNPVVAGKWTDQGGVSIEQSLAADLGIKVGDKLGFMVNGQPFSVPVNSIREVQWQSMKPNFYLIFTPDIVEGLPATWLVSFRINDQQLPFLNQLGRDYQTVSLLDLRSMGGKLQAILGQITWSLTVLAGVGVLSGLLLIFTLLRLSLNQRQREITLYRTLGASRKRISQTLWSEYGIMAIAAGFVAVAGAESIVFSLLKWGFKLEPSLHPLMWFTLPFLALLVVFASLMSVIKGLLKPLK</sequence>
<keyword evidence="4 6" id="KW-1133">Transmembrane helix</keyword>
<evidence type="ECO:0000259" key="7">
    <source>
        <dbReference type="Pfam" id="PF02687"/>
    </source>
</evidence>
<keyword evidence="9" id="KW-1185">Reference proteome</keyword>
<dbReference type="STRING" id="357804.Ping_2957"/>
<evidence type="ECO:0000256" key="2">
    <source>
        <dbReference type="ARBA" id="ARBA00022475"/>
    </source>
</evidence>
<reference evidence="8 9" key="1">
    <citation type="submission" date="2007-01" db="EMBL/GenBank/DDBJ databases">
        <title>Complete sequence of Psychromonas ingrahamii 37.</title>
        <authorList>
            <consortium name="US DOE Joint Genome Institute"/>
            <person name="Copeland A."/>
            <person name="Lucas S."/>
            <person name="Lapidus A."/>
            <person name="Barry K."/>
            <person name="Detter J.C."/>
            <person name="Glavina del Rio T."/>
            <person name="Hammon N."/>
            <person name="Israni S."/>
            <person name="Dalin E."/>
            <person name="Tice H."/>
            <person name="Pitluck S."/>
            <person name="Thompson L.S."/>
            <person name="Brettin T."/>
            <person name="Bruce D."/>
            <person name="Han C."/>
            <person name="Tapia R."/>
            <person name="Schmutz J."/>
            <person name="Larimer F."/>
            <person name="Land M."/>
            <person name="Hauser L."/>
            <person name="Kyrpides N."/>
            <person name="Ivanova N."/>
            <person name="Staley J."/>
            <person name="Richardson P."/>
        </authorList>
    </citation>
    <scope>NUCLEOTIDE SEQUENCE [LARGE SCALE GENOMIC DNA]</scope>
    <source>
        <strain evidence="8 9">37</strain>
    </source>
</reference>
<keyword evidence="3 6" id="KW-0812">Transmembrane</keyword>
<dbReference type="RefSeq" id="WP_011771213.1">
    <property type="nucleotide sequence ID" value="NC_008709.1"/>
</dbReference>
<organism evidence="8 9">
    <name type="scientific">Psychromonas ingrahamii (strain DSM 17664 / CCUG 51855 / 37)</name>
    <dbReference type="NCBI Taxonomy" id="357804"/>
    <lineage>
        <taxon>Bacteria</taxon>
        <taxon>Pseudomonadati</taxon>
        <taxon>Pseudomonadota</taxon>
        <taxon>Gammaproteobacteria</taxon>
        <taxon>Alteromonadales</taxon>
        <taxon>Psychromonadaceae</taxon>
        <taxon>Psychromonas</taxon>
    </lineage>
</organism>
<evidence type="ECO:0000256" key="5">
    <source>
        <dbReference type="ARBA" id="ARBA00023136"/>
    </source>
</evidence>
<dbReference type="Proteomes" id="UP000000639">
    <property type="component" value="Chromosome"/>
</dbReference>
<evidence type="ECO:0000256" key="1">
    <source>
        <dbReference type="ARBA" id="ARBA00004651"/>
    </source>
</evidence>
<feature type="transmembrane region" description="Helical" evidence="6">
    <location>
        <begin position="692"/>
        <end position="713"/>
    </location>
</feature>
<feature type="transmembrane region" description="Helical" evidence="6">
    <location>
        <begin position="302"/>
        <end position="329"/>
    </location>
</feature>
<dbReference type="HOGENOM" id="CLU_009475_2_0_6"/>
<keyword evidence="5 6" id="KW-0472">Membrane</keyword>
<dbReference type="AlphaFoldDB" id="A1SYU4"/>
<dbReference type="eggNOG" id="COG3127">
    <property type="taxonomic scope" value="Bacteria"/>
</dbReference>
<dbReference type="PANTHER" id="PTHR30287:SF1">
    <property type="entry name" value="INNER MEMBRANE PROTEIN"/>
    <property type="match status" value="1"/>
</dbReference>
<protein>
    <recommendedName>
        <fullName evidence="7">ABC3 transporter permease C-terminal domain-containing protein</fullName>
    </recommendedName>
</protein>
<feature type="transmembrane region" description="Helical" evidence="6">
    <location>
        <begin position="745"/>
        <end position="768"/>
    </location>
</feature>
<proteinExistence type="predicted"/>
<comment type="subcellular location">
    <subcellularLocation>
        <location evidence="1">Cell membrane</location>
        <topology evidence="1">Multi-pass membrane protein</topology>
    </subcellularLocation>
</comment>
<dbReference type="GO" id="GO:0005886">
    <property type="term" value="C:plasma membrane"/>
    <property type="evidence" value="ECO:0007669"/>
    <property type="project" value="UniProtKB-SubCell"/>
</dbReference>
<gene>
    <name evidence="8" type="ordered locus">Ping_2957</name>
</gene>
<dbReference type="KEGG" id="pin:Ping_2957"/>
<evidence type="ECO:0000313" key="9">
    <source>
        <dbReference type="Proteomes" id="UP000000639"/>
    </source>
</evidence>
<evidence type="ECO:0000256" key="3">
    <source>
        <dbReference type="ARBA" id="ARBA00022692"/>
    </source>
</evidence>
<dbReference type="EMBL" id="CP000510">
    <property type="protein sequence ID" value="ABM04659.1"/>
    <property type="molecule type" value="Genomic_DNA"/>
</dbReference>
<dbReference type="Pfam" id="PF02687">
    <property type="entry name" value="FtsX"/>
    <property type="match status" value="2"/>
</dbReference>
<evidence type="ECO:0000256" key="6">
    <source>
        <dbReference type="SAM" id="Phobius"/>
    </source>
</evidence>
<accession>A1SYU4</accession>
<feature type="transmembrane region" description="Helical" evidence="6">
    <location>
        <begin position="255"/>
        <end position="275"/>
    </location>
</feature>
<feature type="domain" description="ABC3 transporter permease C-terminal" evidence="7">
    <location>
        <begin position="696"/>
        <end position="803"/>
    </location>
</feature>
<evidence type="ECO:0000256" key="4">
    <source>
        <dbReference type="ARBA" id="ARBA00022989"/>
    </source>
</evidence>
<dbReference type="InterPro" id="IPR038766">
    <property type="entry name" value="Membrane_comp_ABC_pdt"/>
</dbReference>
<dbReference type="InterPro" id="IPR003838">
    <property type="entry name" value="ABC3_permease_C"/>
</dbReference>
<feature type="transmembrane region" description="Helical" evidence="6">
    <location>
        <begin position="391"/>
        <end position="408"/>
    </location>
</feature>
<feature type="transmembrane region" description="Helical" evidence="6">
    <location>
        <begin position="459"/>
        <end position="480"/>
    </location>
</feature>